<sequence length="275" mass="32800">MMKTILLTILSALFLSGIIGCQQVKVIKCAHTPKEFKDTVLNDNYNIIVMGHFIENDTTFFLKEFDKEDGKEYLNANIFIEPDKNSISYKKISQPIFDPENDMNQLDGWNSYRLEQQMPPLHKIDLLDLPTDWIPLHLYQNQYYIFDPCEVDMPFRRFLTDSTYAYYGMEYYFSGIQKLEKKSESLYHIELENKIQDSPTEPSQIYIHIIDVQKKVAIWEYREKDKSKYELMIPIESAKDFDMIICDCPRHKFFNESVFKFDEIDFETLFKQQKL</sequence>
<name>A0A401LVS6_9BACE</name>
<dbReference type="Proteomes" id="UP000288079">
    <property type="component" value="Unassembled WGS sequence"/>
</dbReference>
<gene>
    <name evidence="1" type="ORF">KGMB02408_25420</name>
</gene>
<keyword evidence="2" id="KW-1185">Reference proteome</keyword>
<reference evidence="1 2" key="1">
    <citation type="submission" date="2018-10" db="EMBL/GenBank/DDBJ databases">
        <title>Draft Genome Sequence of Bacteroides sp. KCTC 15687.</title>
        <authorList>
            <person name="Yu S.Y."/>
            <person name="Kim J.S."/>
            <person name="Oh B.S."/>
            <person name="Park S.H."/>
            <person name="Kang S.W."/>
            <person name="Park J.E."/>
            <person name="Choi S.H."/>
            <person name="Han K.I."/>
            <person name="Lee K.C."/>
            <person name="Eom M.K."/>
            <person name="Suh M.K."/>
            <person name="Lee D.H."/>
            <person name="Yoon H."/>
            <person name="Kim B."/>
            <person name="Yang S.J."/>
            <person name="Lee J.S."/>
            <person name="Lee J.H."/>
        </authorList>
    </citation>
    <scope>NUCLEOTIDE SEQUENCE [LARGE SCALE GENOMIC DNA]</scope>
    <source>
        <strain evidence="1 2">KCTC 15687</strain>
    </source>
</reference>
<evidence type="ECO:0000313" key="1">
    <source>
        <dbReference type="EMBL" id="GCB35597.1"/>
    </source>
</evidence>
<dbReference type="EMBL" id="BHWB01000007">
    <property type="protein sequence ID" value="GCB35597.1"/>
    <property type="molecule type" value="Genomic_DNA"/>
</dbReference>
<evidence type="ECO:0000313" key="2">
    <source>
        <dbReference type="Proteomes" id="UP000288079"/>
    </source>
</evidence>
<dbReference type="PROSITE" id="PS51257">
    <property type="entry name" value="PROKAR_LIPOPROTEIN"/>
    <property type="match status" value="1"/>
</dbReference>
<dbReference type="RefSeq" id="WP_125041503.1">
    <property type="nucleotide sequence ID" value="NZ_BHWB01000007.1"/>
</dbReference>
<comment type="caution">
    <text evidence="1">The sequence shown here is derived from an EMBL/GenBank/DDBJ whole genome shotgun (WGS) entry which is preliminary data.</text>
</comment>
<accession>A0A401LVS6</accession>
<proteinExistence type="predicted"/>
<protein>
    <submittedName>
        <fullName evidence="1">Uncharacterized protein</fullName>
    </submittedName>
</protein>
<dbReference type="AlphaFoldDB" id="A0A401LVS6"/>
<dbReference type="OrthoDB" id="1052540at2"/>
<organism evidence="1 2">
    <name type="scientific">Bacteroides faecalis</name>
    <dbReference type="NCBI Taxonomy" id="2447885"/>
    <lineage>
        <taxon>Bacteria</taxon>
        <taxon>Pseudomonadati</taxon>
        <taxon>Bacteroidota</taxon>
        <taxon>Bacteroidia</taxon>
        <taxon>Bacteroidales</taxon>
        <taxon>Bacteroidaceae</taxon>
        <taxon>Bacteroides</taxon>
    </lineage>
</organism>